<accession>A0A3G1B7M4</accession>
<keyword evidence="2" id="KW-1185">Reference proteome</keyword>
<evidence type="ECO:0000313" key="2">
    <source>
        <dbReference type="Proteomes" id="UP000266745"/>
    </source>
</evidence>
<dbReference type="Gene3D" id="3.10.510.10">
    <property type="entry name" value="NE1680-like"/>
    <property type="match status" value="1"/>
</dbReference>
<reference evidence="1 2" key="1">
    <citation type="journal article" date="2016" name="Sci. Rep.">
        <title>A novel ammonia-oxidizing archaeon from wastewater treatment plant: Its enrichment, physiological and genomic characteristics.</title>
        <authorList>
            <person name="Li Y."/>
            <person name="Ding K."/>
            <person name="Wen X."/>
            <person name="Zhang B."/>
            <person name="Shen B."/>
            <person name="Yang Y."/>
        </authorList>
    </citation>
    <scope>NUCLEOTIDE SEQUENCE [LARGE SCALE GENOMIC DNA]</scope>
    <source>
        <strain evidence="1 2">SAT1</strain>
    </source>
</reference>
<gene>
    <name evidence="1" type="ORF">SU86_007360</name>
</gene>
<proteinExistence type="predicted"/>
<evidence type="ECO:0008006" key="3">
    <source>
        <dbReference type="Google" id="ProtNLM"/>
    </source>
</evidence>
<dbReference type="InterPro" id="IPR018592">
    <property type="entry name" value="DUF2024"/>
</dbReference>
<dbReference type="STRING" id="1603555.SU86_007360"/>
<dbReference type="SUPFAM" id="SSF160766">
    <property type="entry name" value="NE1680-like"/>
    <property type="match status" value="1"/>
</dbReference>
<sequence>MAEIYVYDTYVEAKDGHTMHFDVITSEKDHGKAIEYAKQWLKTIGEDSAKVTTEECHFCHSQGAPKPVEDAIKTNGFFIQKMEGCP</sequence>
<organism evidence="1 2">
    <name type="scientific">Candidatus Nitrosotenuis cloacae</name>
    <dbReference type="NCBI Taxonomy" id="1603555"/>
    <lineage>
        <taxon>Archaea</taxon>
        <taxon>Nitrososphaerota</taxon>
        <taxon>Candidatus Nitrosotenuis</taxon>
    </lineage>
</organism>
<dbReference type="KEGG" id="tah:SU86_007360"/>
<protein>
    <recommendedName>
        <fullName evidence="3">DUF2024 domain-containing protein</fullName>
    </recommendedName>
</protein>
<evidence type="ECO:0000313" key="1">
    <source>
        <dbReference type="EMBL" id="AJZ76211.1"/>
    </source>
</evidence>
<dbReference type="GeneID" id="24874373"/>
<dbReference type="Proteomes" id="UP000266745">
    <property type="component" value="Chromosome"/>
</dbReference>
<dbReference type="InterPro" id="IPR023122">
    <property type="entry name" value="NE1680-like_sf"/>
</dbReference>
<dbReference type="Pfam" id="PF09630">
    <property type="entry name" value="DUF2024"/>
    <property type="match status" value="1"/>
</dbReference>
<dbReference type="AlphaFoldDB" id="A0A3G1B7M4"/>
<dbReference type="EMBL" id="CP011097">
    <property type="protein sequence ID" value="AJZ76211.1"/>
    <property type="molecule type" value="Genomic_DNA"/>
</dbReference>
<dbReference type="RefSeq" id="WP_048186901.1">
    <property type="nucleotide sequence ID" value="NZ_CP011097.1"/>
</dbReference>
<name>A0A3G1B7M4_9ARCH</name>
<dbReference type="OrthoDB" id="5685at2157"/>